<feature type="compositionally biased region" description="Low complexity" evidence="1">
    <location>
        <begin position="287"/>
        <end position="300"/>
    </location>
</feature>
<dbReference type="VEuPathDB" id="AmoebaDB:ACA1_331770"/>
<evidence type="ECO:0000313" key="2">
    <source>
        <dbReference type="EMBL" id="ELR22640.1"/>
    </source>
</evidence>
<dbReference type="OMA" id="GHPPAML"/>
<sequence length="368" mass="39757">MKWKLSDSPDLARKNAKPSSLDSLTGHWKLEKGGAMGASRGAMSPPVVQPMSPANQMMMVSGPSSPIASSSTSSCSPLSPTPVCSTPLPGVPIMMGAFPPHSPSLSPSPAQQLMSLQPPAPSPATAPFATRPGRSFSEPPPMTQQIYFPPLQQQQQQQLAQLQQIITHQQQQQQQQQQLQQQLHPIQPMQPQYQHQQLHPNQPQHYRGGHPPAMLRYRSNSISSDMCGSYPSPTPAPSPSTSPSNSGSWQPSVSLNFPFRPFTLPPLQNIEKELHQQPQSSPPSPSSPSSSSCTSSSAQQREMASSGPEGAEGLINSNHEKLLYNNPLSDREEPLFHLFSRPTAPADESSTNGYPPAEIQLEPAPALC</sequence>
<feature type="compositionally biased region" description="Low complexity" evidence="1">
    <location>
        <begin position="103"/>
        <end position="117"/>
    </location>
</feature>
<feature type="region of interest" description="Disordered" evidence="1">
    <location>
        <begin position="1"/>
        <end position="74"/>
    </location>
</feature>
<dbReference type="AlphaFoldDB" id="L8HBS6"/>
<feature type="compositionally biased region" description="Basic and acidic residues" evidence="1">
    <location>
        <begin position="1"/>
        <end position="13"/>
    </location>
</feature>
<gene>
    <name evidence="2" type="ORF">ACA1_331770</name>
</gene>
<dbReference type="KEGG" id="acan:ACA1_331770"/>
<evidence type="ECO:0000256" key="1">
    <source>
        <dbReference type="SAM" id="MobiDB-lite"/>
    </source>
</evidence>
<reference evidence="2 3" key="1">
    <citation type="journal article" date="2013" name="Genome Biol.">
        <title>Genome of Acanthamoeba castellanii highlights extensive lateral gene transfer and early evolution of tyrosine kinase signaling.</title>
        <authorList>
            <person name="Clarke M."/>
            <person name="Lohan A.J."/>
            <person name="Liu B."/>
            <person name="Lagkouvardos I."/>
            <person name="Roy S."/>
            <person name="Zafar N."/>
            <person name="Bertelli C."/>
            <person name="Schilde C."/>
            <person name="Kianianmomeni A."/>
            <person name="Burglin T.R."/>
            <person name="Frech C."/>
            <person name="Turcotte B."/>
            <person name="Kopec K.O."/>
            <person name="Synnott J.M."/>
            <person name="Choo C."/>
            <person name="Paponov I."/>
            <person name="Finkler A."/>
            <person name="Soon Heng Tan C."/>
            <person name="Hutchins A.P."/>
            <person name="Weinmeier T."/>
            <person name="Rattei T."/>
            <person name="Chu J.S."/>
            <person name="Gimenez G."/>
            <person name="Irimia M."/>
            <person name="Rigden D.J."/>
            <person name="Fitzpatrick D.A."/>
            <person name="Lorenzo-Morales J."/>
            <person name="Bateman A."/>
            <person name="Chiu C.H."/>
            <person name="Tang P."/>
            <person name="Hegemann P."/>
            <person name="Fromm H."/>
            <person name="Raoult D."/>
            <person name="Greub G."/>
            <person name="Miranda-Saavedra D."/>
            <person name="Chen N."/>
            <person name="Nash P."/>
            <person name="Ginger M.L."/>
            <person name="Horn M."/>
            <person name="Schaap P."/>
            <person name="Caler L."/>
            <person name="Loftus B."/>
        </authorList>
    </citation>
    <scope>NUCLEOTIDE SEQUENCE [LARGE SCALE GENOMIC DNA]</scope>
    <source>
        <strain evidence="2 3">Neff</strain>
    </source>
</reference>
<feature type="region of interest" description="Disordered" evidence="1">
    <location>
        <begin position="190"/>
        <end position="252"/>
    </location>
</feature>
<feature type="region of interest" description="Disordered" evidence="1">
    <location>
        <begin position="100"/>
        <end position="145"/>
    </location>
</feature>
<accession>L8HBS6</accession>
<keyword evidence="3" id="KW-1185">Reference proteome</keyword>
<dbReference type="EMBL" id="KB007875">
    <property type="protein sequence ID" value="ELR22640.1"/>
    <property type="molecule type" value="Genomic_DNA"/>
</dbReference>
<proteinExistence type="predicted"/>
<organism evidence="2 3">
    <name type="scientific">Acanthamoeba castellanii (strain ATCC 30010 / Neff)</name>
    <dbReference type="NCBI Taxonomy" id="1257118"/>
    <lineage>
        <taxon>Eukaryota</taxon>
        <taxon>Amoebozoa</taxon>
        <taxon>Discosea</taxon>
        <taxon>Longamoebia</taxon>
        <taxon>Centramoebida</taxon>
        <taxon>Acanthamoebidae</taxon>
        <taxon>Acanthamoeba</taxon>
    </lineage>
</organism>
<name>L8HBS6_ACACF</name>
<evidence type="ECO:0000313" key="3">
    <source>
        <dbReference type="Proteomes" id="UP000011083"/>
    </source>
</evidence>
<dbReference type="Proteomes" id="UP000011083">
    <property type="component" value="Unassembled WGS sequence"/>
</dbReference>
<protein>
    <submittedName>
        <fullName evidence="2">Uncharacterized protein</fullName>
    </submittedName>
</protein>
<feature type="region of interest" description="Disordered" evidence="1">
    <location>
        <begin position="334"/>
        <end position="368"/>
    </location>
</feature>
<feature type="compositionally biased region" description="Low complexity" evidence="1">
    <location>
        <begin position="241"/>
        <end position="252"/>
    </location>
</feature>
<dbReference type="GeneID" id="14923590"/>
<dbReference type="RefSeq" id="XP_004367733.1">
    <property type="nucleotide sequence ID" value="XM_004367676.1"/>
</dbReference>
<feature type="region of interest" description="Disordered" evidence="1">
    <location>
        <begin position="273"/>
        <end position="318"/>
    </location>
</feature>
<feature type="compositionally biased region" description="Low complexity" evidence="1">
    <location>
        <begin position="190"/>
        <end position="205"/>
    </location>
</feature>
<feature type="compositionally biased region" description="Low complexity" evidence="1">
    <location>
        <begin position="61"/>
        <end position="74"/>
    </location>
</feature>